<dbReference type="PANTHER" id="PTHR45527">
    <property type="entry name" value="NONRIBOSOMAL PEPTIDE SYNTHETASE"/>
    <property type="match status" value="1"/>
</dbReference>
<dbReference type="CDD" id="cd05930">
    <property type="entry name" value="A_NRPS"/>
    <property type="match status" value="1"/>
</dbReference>
<dbReference type="RefSeq" id="WP_215918839.1">
    <property type="nucleotide sequence ID" value="NZ_JAHKNI010000006.1"/>
</dbReference>
<feature type="domain" description="Carrier" evidence="7">
    <location>
        <begin position="1029"/>
        <end position="1103"/>
    </location>
</feature>
<dbReference type="Gene3D" id="3.40.50.980">
    <property type="match status" value="6"/>
</dbReference>
<keyword evidence="9" id="KW-1185">Reference proteome</keyword>
<dbReference type="Pfam" id="PF00550">
    <property type="entry name" value="PP-binding"/>
    <property type="match status" value="3"/>
</dbReference>
<dbReference type="Proteomes" id="UP000733379">
    <property type="component" value="Unassembled WGS sequence"/>
</dbReference>
<dbReference type="PROSITE" id="PS00455">
    <property type="entry name" value="AMP_BINDING"/>
    <property type="match status" value="3"/>
</dbReference>
<evidence type="ECO:0000313" key="9">
    <source>
        <dbReference type="Proteomes" id="UP000733379"/>
    </source>
</evidence>
<dbReference type="SUPFAM" id="SSF56801">
    <property type="entry name" value="Acetyl-CoA synthetase-like"/>
    <property type="match status" value="3"/>
</dbReference>
<dbReference type="InterPro" id="IPR023213">
    <property type="entry name" value="CAT-like_dom_sf"/>
</dbReference>
<gene>
    <name evidence="8" type="ORF">KO481_20770</name>
</gene>
<evidence type="ECO:0000256" key="5">
    <source>
        <dbReference type="ARBA" id="ARBA00023194"/>
    </source>
</evidence>
<evidence type="ECO:0000256" key="4">
    <source>
        <dbReference type="ARBA" id="ARBA00022737"/>
    </source>
</evidence>
<dbReference type="InterPro" id="IPR020845">
    <property type="entry name" value="AMP-binding_CS"/>
</dbReference>
<dbReference type="PROSITE" id="PS00012">
    <property type="entry name" value="PHOSPHOPANTETHEINE"/>
    <property type="match status" value="3"/>
</dbReference>
<dbReference type="InterPro" id="IPR010071">
    <property type="entry name" value="AA_adenyl_dom"/>
</dbReference>
<dbReference type="InterPro" id="IPR010060">
    <property type="entry name" value="NRPS_synth"/>
</dbReference>
<dbReference type="SUPFAM" id="SSF52777">
    <property type="entry name" value="CoA-dependent acyltransferases"/>
    <property type="match status" value="8"/>
</dbReference>
<dbReference type="InterPro" id="IPR001242">
    <property type="entry name" value="Condensation_dom"/>
</dbReference>
<reference evidence="8 9" key="1">
    <citation type="submission" date="2021-06" db="EMBL/GenBank/DDBJ databases">
        <title>Actinomycetes sequencing.</title>
        <authorList>
            <person name="Shan Q."/>
        </authorList>
    </citation>
    <scope>NUCLEOTIDE SEQUENCE [LARGE SCALE GENOMIC DNA]</scope>
    <source>
        <strain evidence="8 9">NEAU-G5</strain>
    </source>
</reference>
<keyword evidence="3" id="KW-0597">Phosphoprotein</keyword>
<comment type="caution">
    <text evidence="8">The sequence shown here is derived from an EMBL/GenBank/DDBJ whole genome shotgun (WGS) entry which is preliminary data.</text>
</comment>
<organism evidence="8 9">
    <name type="scientific">Nocardia albiluteola</name>
    <dbReference type="NCBI Taxonomy" id="2842303"/>
    <lineage>
        <taxon>Bacteria</taxon>
        <taxon>Bacillati</taxon>
        <taxon>Actinomycetota</taxon>
        <taxon>Actinomycetes</taxon>
        <taxon>Mycobacteriales</taxon>
        <taxon>Nocardiaceae</taxon>
        <taxon>Nocardia</taxon>
    </lineage>
</organism>
<dbReference type="Gene3D" id="3.30.559.10">
    <property type="entry name" value="Chloramphenicol acetyltransferase-like domain"/>
    <property type="match status" value="4"/>
</dbReference>
<dbReference type="Gene3D" id="2.30.38.10">
    <property type="entry name" value="Luciferase, Domain 3"/>
    <property type="match status" value="3"/>
</dbReference>
<comment type="cofactor">
    <cofactor evidence="1">
        <name>pantetheine 4'-phosphate</name>
        <dbReference type="ChEBI" id="CHEBI:47942"/>
    </cofactor>
</comment>
<dbReference type="CDD" id="cd19543">
    <property type="entry name" value="DCL_NRPS"/>
    <property type="match status" value="1"/>
</dbReference>
<feature type="domain" description="Carrier" evidence="7">
    <location>
        <begin position="3649"/>
        <end position="3723"/>
    </location>
</feature>
<dbReference type="PANTHER" id="PTHR45527:SF1">
    <property type="entry name" value="FATTY ACID SYNTHASE"/>
    <property type="match status" value="1"/>
</dbReference>
<dbReference type="SMART" id="SM00824">
    <property type="entry name" value="PKS_TE"/>
    <property type="match status" value="1"/>
</dbReference>
<evidence type="ECO:0000313" key="8">
    <source>
        <dbReference type="EMBL" id="MBU3063953.1"/>
    </source>
</evidence>
<feature type="region of interest" description="Disordered" evidence="6">
    <location>
        <begin position="1"/>
        <end position="36"/>
    </location>
</feature>
<dbReference type="SUPFAM" id="SSF47336">
    <property type="entry name" value="ACP-like"/>
    <property type="match status" value="3"/>
</dbReference>
<feature type="compositionally biased region" description="Low complexity" evidence="6">
    <location>
        <begin position="14"/>
        <end position="29"/>
    </location>
</feature>
<dbReference type="InterPro" id="IPR036736">
    <property type="entry name" value="ACP-like_sf"/>
</dbReference>
<dbReference type="InterPro" id="IPR000873">
    <property type="entry name" value="AMP-dep_synth/lig_dom"/>
</dbReference>
<name>A0ABS6B1C5_9NOCA</name>
<feature type="domain" description="Carrier" evidence="7">
    <location>
        <begin position="2587"/>
        <end position="2662"/>
    </location>
</feature>
<dbReference type="InterPro" id="IPR029058">
    <property type="entry name" value="AB_hydrolase_fold"/>
</dbReference>
<dbReference type="NCBIfam" id="TIGR01720">
    <property type="entry name" value="NRPS-para261"/>
    <property type="match status" value="1"/>
</dbReference>
<dbReference type="InterPro" id="IPR020806">
    <property type="entry name" value="PKS_PP-bd"/>
</dbReference>
<keyword evidence="5" id="KW-0045">Antibiotic biosynthesis</keyword>
<dbReference type="NCBIfam" id="TIGR01733">
    <property type="entry name" value="AA-adenyl-dom"/>
    <property type="match status" value="3"/>
</dbReference>
<dbReference type="CDD" id="cd19540">
    <property type="entry name" value="LCL_NRPS-like"/>
    <property type="match status" value="1"/>
</dbReference>
<dbReference type="Pfam" id="PF00501">
    <property type="entry name" value="AMP-binding"/>
    <property type="match status" value="3"/>
</dbReference>
<dbReference type="SUPFAM" id="SSF53474">
    <property type="entry name" value="alpha/beta-Hydrolases"/>
    <property type="match status" value="1"/>
</dbReference>
<evidence type="ECO:0000256" key="2">
    <source>
        <dbReference type="ARBA" id="ARBA00022450"/>
    </source>
</evidence>
<proteinExistence type="predicted"/>
<evidence type="ECO:0000259" key="7">
    <source>
        <dbReference type="PROSITE" id="PS50075"/>
    </source>
</evidence>
<dbReference type="InterPro" id="IPR006162">
    <property type="entry name" value="Ppantetheine_attach_site"/>
</dbReference>
<dbReference type="Pfam" id="PF00668">
    <property type="entry name" value="Condensation"/>
    <property type="match status" value="4"/>
</dbReference>
<dbReference type="InterPro" id="IPR025110">
    <property type="entry name" value="AMP-bd_C"/>
</dbReference>
<keyword evidence="4" id="KW-0677">Repeat</keyword>
<keyword evidence="2" id="KW-0596">Phosphopantetheine</keyword>
<dbReference type="PROSITE" id="PS50075">
    <property type="entry name" value="CARRIER"/>
    <property type="match status" value="3"/>
</dbReference>
<evidence type="ECO:0000256" key="1">
    <source>
        <dbReference type="ARBA" id="ARBA00001957"/>
    </source>
</evidence>
<dbReference type="SMART" id="SM00823">
    <property type="entry name" value="PKS_PP"/>
    <property type="match status" value="3"/>
</dbReference>
<dbReference type="InterPro" id="IPR001031">
    <property type="entry name" value="Thioesterase"/>
</dbReference>
<protein>
    <submittedName>
        <fullName evidence="8">Amino acid adenylation domain-containing protein</fullName>
    </submittedName>
</protein>
<dbReference type="InterPro" id="IPR020802">
    <property type="entry name" value="TesA-like"/>
</dbReference>
<dbReference type="Pfam" id="PF13193">
    <property type="entry name" value="AMP-binding_C"/>
    <property type="match status" value="2"/>
</dbReference>
<evidence type="ECO:0000256" key="3">
    <source>
        <dbReference type="ARBA" id="ARBA00022553"/>
    </source>
</evidence>
<dbReference type="Gene3D" id="3.30.559.30">
    <property type="entry name" value="Nonribosomal peptide synthetase, condensation domain"/>
    <property type="match status" value="4"/>
</dbReference>
<accession>A0ABS6B1C5</accession>
<feature type="region of interest" description="Disordered" evidence="6">
    <location>
        <begin position="1134"/>
        <end position="1155"/>
    </location>
</feature>
<dbReference type="Gene3D" id="3.30.300.30">
    <property type="match status" value="3"/>
</dbReference>
<dbReference type="NCBIfam" id="NF003417">
    <property type="entry name" value="PRK04813.1"/>
    <property type="match status" value="3"/>
</dbReference>
<evidence type="ECO:0000256" key="6">
    <source>
        <dbReference type="SAM" id="MobiDB-lite"/>
    </source>
</evidence>
<dbReference type="InterPro" id="IPR045851">
    <property type="entry name" value="AMP-bd_C_sf"/>
</dbReference>
<dbReference type="Gene3D" id="3.40.50.1820">
    <property type="entry name" value="alpha/beta hydrolase"/>
    <property type="match status" value="1"/>
</dbReference>
<dbReference type="InterPro" id="IPR009081">
    <property type="entry name" value="PP-bd_ACP"/>
</dbReference>
<dbReference type="EMBL" id="JAHKNI010000006">
    <property type="protein sequence ID" value="MBU3063953.1"/>
    <property type="molecule type" value="Genomic_DNA"/>
</dbReference>
<dbReference type="Pfam" id="PF00975">
    <property type="entry name" value="Thioesterase"/>
    <property type="match status" value="1"/>
</dbReference>
<sequence>MTQQLTASDPRLEQSPAAPAQPHATHTSPRPVNGALPHATALRTHACDTSGSAGDTGAPSCGTAVPNTRLPLDAAPLPPGAFPLSAAQRGIWFAQQLGGETPISIAQYVDIAGPVDIEALSRAQRRAGREFGTGYLRLIDVGGLPAQIIDPGLDDTIRTIDLRGEADPEAAAHAWMRAEYAAPLDLLADRLVEVAMLRLADERWFWYARLHHIVLDGMGLLALVRRTTEIYDAEIAGAPVPPGRADELRRVVEDDVAYRNSPRLSTDRDYWRDHLRGLAAPVTLAGRTAEVDAQPSVVSAELPAGTARLIDDIAAERASSTAPIVVAAFGAYLGAMTGSAEITLGLPISGRTTATLRRSGGMVANVVPLRLGLRPDLTVGELIGATQAELTGALRRQRYRQEDIIRDLGWAADDITSFGPTVNLILADTAITLGEVTGRLHVLTSGLIDDLFVNVYPGVGGQATHIDFQANPNLYDETELAGQHRRFLSYLSRFAGASADTALSALPVTEPDERAALAPVRGREGVAARTLPELLAAGAVDPDAPALRCDDTELTYRELTDSAQRLARLLISAGAGPERMVALAIPRSAESVLAWYATALSGAAFVPIDPGYPADRIEHMISDSGARLGITVSGVRNTLPDTVTWLVLDDPALRDQLAEQDPGPVSDADRQRPIHPDHAAYIIYTSGSTGLPKGVTVSHRGLADLVASTGAALGIAADSVVAHAVSPSFDISVEELLVPLASGGCVAVVPPRAYAGAELADVLRSTRVTHLNVTPVVAGSLDPAGLPDLGTLGVGGEAVPPELVAAWRGRTIRNGYGPTETTVTATWSGPLTPGEPVTIGTPVRAASAVVLDPWLRPVPPGVTGELYLGGTGLARGYHRRAALTSERFVADPYTPGRRLYRTGDLVRWMPRGDRTELDYVGRSDIQVKIRGFRVELGEIDAALRAAGAEAAVTVGARTPSGATALVAYVVAPHSDSHALTAALIRTLPAHMVPARIVPLARLPLTPAGKLDRRALPDPDFGAATGAGRPPTTDRERLLSELFAEVLGLESLGVDDNFFALGGDSIIALQLVSRARAAGLGFGAREVFEYKTVAALAAIATDTETPAVPELPGGGLGPIEITPIVQAMLESGSARGHSAVSPVEPGSTPSGSGIDSAESGFSWRRFAQAALIGLPHDLDPVEVVAALQKLVDHHDILRSTLRNDGKGWEWVVGECGSINSANLLEVVSGTDPDNVETALHRAADGLDPTIGVVARFVLIAGSTDAKSETAPQLWLVLHHLVVDGVSWRILLPDLATAAAGAELRPVGTSFRRWAHGQRAEARARVSEMPYWRGVLATADPLPGTLDPALDVAATMRRVRTTIAPDVAATALEVIPDRFHCGPEVALLTALALAVARWRETTTTLLTLEGHGREESLLPGADIARTVGWFTSVHPVALDVTGIDLDDAYAGGPAAGAAIEAVKEQLRAVPDKGIGFGLLRQLNPDTAPELASRPDPLLSFNYLGRAATGDMPWLPRRFEATQDDRAPLAAALDGNALMGDSGLEVTWAYASQILCEHEVLAFAKLWADALDSLAAHALSDGAGAHTPSDFDLVRLTRPELDRWAREYPDLVDVRPLSPLQQGMLFHARYDAASESAADDYVVQTRLDLGGGIDSARLRAAAQALVDRHDILRSAFADGVDGPRQLVVATAELPWRELDLTEPGAESLDRVVARDAATAFDTTRAPLLRFTLLRTAHDTVTVLMTNHHLVLDGWSTPVLVRELLAGYVGAALPPAASYRGYLSWLAERDEAGSLAAWSDSLAGIDAPTRALPATAGRAPGAAETVSVDLPATAVAALGDAVRSAESTVNTAIQAAWALVLAMVTGRTDVVFGGTVSGRPPQLPGVQDMVGLFINTVPVRVRLDPGERVGALLTRMHAEQARLLDHQHIGLSAIHRTVGMPELFDTLVVFESYPLDRAALSQAFDLAGLRIMDVSGTDATPYPLNLMVLPLRDDDGDRLRICVKYLSGHLDTTTARSLLERFVSLLGQIAADPHRRVAALQHCTESERATLLPVRGASPSANGARRPAPVAAIPDSAVPQSLPDILAAGAAIAPDAIAVAADGRSMTYRELDAWSNRFARVLLGRGVGPEVFVVVALTRSVESVVAVWALAKTGAAFLPLDPSYPVERIEHILTDSRAPIGLTVCAVGETLPGSIDWLLLDDLNTLRHALTVSQEPITDAERGIPVAMDQTAYLIYTSGSTGKPKAVQVTHRGLANLVVAQRDSMGVGPGARVLQVASPSFDASVFELLAAHAAGACLVLSPAQVYGGGELEDLLRAERVTHAVITPSVLATMDPHDLGELDVLAVAGEPVGPEVVAAWAPGRRMLNLYGPTEFSIWATGPARLTPGSPITIGTPIRGARAVVLDTWLRPVPPGVAGELYLAGPALARGYFHRFALTAERFVADPFGEPGARMYRTGDLVHWVEDRRPHGTGLTLEYLGRSDFQVKIRGLRIELGEIDAVLMREPEVGYAATIGAPGPAGATVLVSYVVAALGHRIDVEGLRARAAAALPGHMVPAAVVALDEVPLTPVGKLDRNALPAPDFTDSERPYLAPRTEAERTLAEVFAAVLELDRIGIDRSFFELGGDSLSATRVVARANSTLGTAITLRDLFEAPTVALLAARLEPTSTRAIALTPRPRPDRIPLAPAQQRMWVLNRLDTASDAYNIVAALRITGDLDVAALRAAVGDVVARHEILRTMYPDDEQGPRQVVLDAEGSTPPVRITPAETGAALRDLISETASGGFDLTTEIPLRIALFRLASGVHMVVLVVHHIAADGTSMAPLAADLVTAYAARAHGGTTETALPALPVQYADYALWHRDALGAESDPESLVARQIRFWHERLSAAPAVLDLPMDRPRPARQSFRSAELEFLIDPELHTGLLDLAAATGASLFMVLHAALATLLARLSGTDDVVIGTVVAGRGDPALDGLVGMFVNTLALRTTIDPNSGFAQLVSEVREGDLDAFAHADVPFERLVQVLDPPRSAAHHPVFQVMLSLQNFTEPALELPGLRVEPEPFERAAAQFDLSFDLRERLSGTTPAGIHATLTYATDLFDPDSAADLATRLRRLLDAALATPDRPVAELDVLAESEWAALVPVRGMPTTAPARREITLAELFEATAASHPDRPAIVSGDRTLTYRELDRSSANLAREFVRAGAGPETIIALALPRGIELLTAVWAAARSGAAFVPVDPNYPRERIDQMLTDSGAALGVTTHTLRNRLPDTTSWMVPNESAAPGTEVVTDATSVHLDNPAWVIYTSGSTGRPKGVVVTHRGIGDLVAALSDRLSLDRTSRVLLAASPSFDASVFEALMAFAAGAVAVVAPPEVYGGSPLTDLMTSERVTHAALTPSVLGTMDPAAVPSLRRLGTGGEAPGVELVRAWAPGRTMTNVYGPTEFTTWATSSPLVPGEPITIGGPRDGTATLVLDARLRPVPPGVAGELYLGGSGLARGYHRRPDLTAARFVPDPYGAPGDRLYRTGDLVRWTGSPDAPRLEYLGRTDFQVKVRGQRIELGEVDAALSRFPGVGQAVTIGIRAPGGTTALAAYVTPGRGADSTEHAISTLDADALRTHAESVLPASAVPSAFVILDRLPVNAVGKLDRAALPEPEFADAATEYQAPATPTEHLLCEIAADLLGRDRVGVRDSFFALGGDSIAAVHLVSRARERGLALTPLQVFEHRTVAALAAAADSPGATAAPDLTPAALGLEVVLPIRTTGERPALFCIHPASGIAWPYLGLAELLRPGRPVYGLQAPELSGQAAPASVDELADRYLREIRRIQPEGPYHLLGWSLGGVIAHALAARLESEGAAVGLVALLDSDTADLGDEAVEQFGVGALVNTFGAPFGLPAMPPEASAEEVARLLAERFGTAVLDALTLERITASYNASARMRRGYRRPVFGGDLLYFTATVGRSDLTGPEGWRPYVRGAIAAHDIDAAHDAMTAPHVLPRIARVVDEYLEAP</sequence>
<dbReference type="Gene3D" id="1.10.1200.10">
    <property type="entry name" value="ACP-like"/>
    <property type="match status" value="2"/>
</dbReference>